<evidence type="ECO:0000256" key="3">
    <source>
        <dbReference type="ARBA" id="ARBA00023163"/>
    </source>
</evidence>
<evidence type="ECO:0000256" key="1">
    <source>
        <dbReference type="ARBA" id="ARBA00023015"/>
    </source>
</evidence>
<evidence type="ECO:0000313" key="5">
    <source>
        <dbReference type="EMBL" id="MBA2933622.1"/>
    </source>
</evidence>
<dbReference type="InterPro" id="IPR011711">
    <property type="entry name" value="GntR_C"/>
</dbReference>
<dbReference type="GO" id="GO:0003677">
    <property type="term" value="F:DNA binding"/>
    <property type="evidence" value="ECO:0007669"/>
    <property type="project" value="UniProtKB-KW"/>
</dbReference>
<evidence type="ECO:0000256" key="2">
    <source>
        <dbReference type="ARBA" id="ARBA00023125"/>
    </source>
</evidence>
<keyword evidence="1" id="KW-0805">Transcription regulation</keyword>
<feature type="domain" description="HTH gntR-type" evidence="4">
    <location>
        <begin position="19"/>
        <end position="86"/>
    </location>
</feature>
<accession>A0A838L4W5</accession>
<keyword evidence="2" id="KW-0238">DNA-binding</keyword>
<dbReference type="Proteomes" id="UP000570166">
    <property type="component" value="Unassembled WGS sequence"/>
</dbReference>
<dbReference type="SUPFAM" id="SSF46785">
    <property type="entry name" value="Winged helix' DNA-binding domain"/>
    <property type="match status" value="1"/>
</dbReference>
<dbReference type="Pfam" id="PF07729">
    <property type="entry name" value="FCD"/>
    <property type="match status" value="1"/>
</dbReference>
<protein>
    <submittedName>
        <fullName evidence="5">GntR family transcriptional regulator</fullName>
    </submittedName>
</protein>
<dbReference type="InterPro" id="IPR036388">
    <property type="entry name" value="WH-like_DNA-bd_sf"/>
</dbReference>
<dbReference type="GO" id="GO:0003700">
    <property type="term" value="F:DNA-binding transcription factor activity"/>
    <property type="evidence" value="ECO:0007669"/>
    <property type="project" value="InterPro"/>
</dbReference>
<name>A0A838L4W5_9SPHN</name>
<dbReference type="AlphaFoldDB" id="A0A838L4W5"/>
<dbReference type="InterPro" id="IPR000524">
    <property type="entry name" value="Tscrpt_reg_HTH_GntR"/>
</dbReference>
<organism evidence="5 6">
    <name type="scientific">Sphingomonas chungangi</name>
    <dbReference type="NCBI Taxonomy" id="2683589"/>
    <lineage>
        <taxon>Bacteria</taxon>
        <taxon>Pseudomonadati</taxon>
        <taxon>Pseudomonadota</taxon>
        <taxon>Alphaproteobacteria</taxon>
        <taxon>Sphingomonadales</taxon>
        <taxon>Sphingomonadaceae</taxon>
        <taxon>Sphingomonas</taxon>
    </lineage>
</organism>
<dbReference type="PROSITE" id="PS50949">
    <property type="entry name" value="HTH_GNTR"/>
    <property type="match status" value="1"/>
</dbReference>
<dbReference type="RefSeq" id="WP_160363438.1">
    <property type="nucleotide sequence ID" value="NZ_JACEIB010000003.1"/>
</dbReference>
<sequence length="237" mass="26394">MTNVEAQLDDRPGPPTAEANVTNMAYEAIRQDLLVCRLAPGARVSVLGLSKVLGASQSAIREALSRLTAEGLVVIEPNRGFIVTPMSVGRFASLSKARTAIDALCLRDSIAAYDVEFEVELVAASHRVLRRLEQMDDSEAAIAHYVSAHARFHEAMVSRCSNPWLLWMRGLLFAQSVRYRNFCLPFARDKSDFYSAEGPFLRAIFCKDSDTAERLLIEQYERVCALICKRLAKLLPD</sequence>
<gene>
    <name evidence="5" type="ORF">HZF05_05875</name>
</gene>
<keyword evidence="6" id="KW-1185">Reference proteome</keyword>
<dbReference type="PANTHER" id="PTHR43537">
    <property type="entry name" value="TRANSCRIPTIONAL REGULATOR, GNTR FAMILY"/>
    <property type="match status" value="1"/>
</dbReference>
<dbReference type="EMBL" id="JACEIB010000003">
    <property type="protein sequence ID" value="MBA2933622.1"/>
    <property type="molecule type" value="Genomic_DNA"/>
</dbReference>
<dbReference type="SMART" id="SM00895">
    <property type="entry name" value="FCD"/>
    <property type="match status" value="1"/>
</dbReference>
<dbReference type="Pfam" id="PF00392">
    <property type="entry name" value="GntR"/>
    <property type="match status" value="1"/>
</dbReference>
<dbReference type="InterPro" id="IPR036390">
    <property type="entry name" value="WH_DNA-bd_sf"/>
</dbReference>
<dbReference type="Gene3D" id="1.20.120.530">
    <property type="entry name" value="GntR ligand-binding domain-like"/>
    <property type="match status" value="1"/>
</dbReference>
<dbReference type="SUPFAM" id="SSF48008">
    <property type="entry name" value="GntR ligand-binding domain-like"/>
    <property type="match status" value="1"/>
</dbReference>
<proteinExistence type="predicted"/>
<evidence type="ECO:0000313" key="6">
    <source>
        <dbReference type="Proteomes" id="UP000570166"/>
    </source>
</evidence>
<dbReference type="Gene3D" id="1.10.10.10">
    <property type="entry name" value="Winged helix-like DNA-binding domain superfamily/Winged helix DNA-binding domain"/>
    <property type="match status" value="1"/>
</dbReference>
<comment type="caution">
    <text evidence="5">The sequence shown here is derived from an EMBL/GenBank/DDBJ whole genome shotgun (WGS) entry which is preliminary data.</text>
</comment>
<dbReference type="InterPro" id="IPR008920">
    <property type="entry name" value="TF_FadR/GntR_C"/>
</dbReference>
<keyword evidence="3" id="KW-0804">Transcription</keyword>
<dbReference type="SMART" id="SM00345">
    <property type="entry name" value="HTH_GNTR"/>
    <property type="match status" value="1"/>
</dbReference>
<dbReference type="PANTHER" id="PTHR43537:SF20">
    <property type="entry name" value="HTH-TYPE TRANSCRIPTIONAL REPRESSOR GLAR"/>
    <property type="match status" value="1"/>
</dbReference>
<evidence type="ECO:0000259" key="4">
    <source>
        <dbReference type="PROSITE" id="PS50949"/>
    </source>
</evidence>
<reference evidence="5 6" key="1">
    <citation type="submission" date="2020-07" db="EMBL/GenBank/DDBJ databases">
        <authorList>
            <person name="Sun Q."/>
        </authorList>
    </citation>
    <scope>NUCLEOTIDE SEQUENCE [LARGE SCALE GENOMIC DNA]</scope>
    <source>
        <strain evidence="5 6">CGMCC 1.13654</strain>
    </source>
</reference>